<dbReference type="EMBL" id="CAJVCH010372212">
    <property type="protein sequence ID" value="CAG7816526.1"/>
    <property type="molecule type" value="Genomic_DNA"/>
</dbReference>
<dbReference type="Proteomes" id="UP000708208">
    <property type="component" value="Unassembled WGS sequence"/>
</dbReference>
<proteinExistence type="predicted"/>
<evidence type="ECO:0000313" key="1">
    <source>
        <dbReference type="EMBL" id="CAG7816526.1"/>
    </source>
</evidence>
<reference evidence="1" key="1">
    <citation type="submission" date="2021-06" db="EMBL/GenBank/DDBJ databases">
        <authorList>
            <person name="Hodson N. C."/>
            <person name="Mongue J. A."/>
            <person name="Jaron S. K."/>
        </authorList>
    </citation>
    <scope>NUCLEOTIDE SEQUENCE</scope>
</reference>
<protein>
    <submittedName>
        <fullName evidence="1">Uncharacterized protein</fullName>
    </submittedName>
</protein>
<evidence type="ECO:0000313" key="2">
    <source>
        <dbReference type="Proteomes" id="UP000708208"/>
    </source>
</evidence>
<name>A0A8J2KER6_9HEXA</name>
<keyword evidence="2" id="KW-1185">Reference proteome</keyword>
<sequence length="137" mass="15728">MNCLKNHENSVLFQLQETLKPCCWKPLQFIMMAPYVSSGNDRRGHDKVAEGWANNGKYRVGSYPHPGKLNVDFFGGKLMDRGKSLQHVFTSRKLLLLHPLALLLNPVSIDVSLTCDYRKFYIYKERETSSCQNNCIC</sequence>
<organism evidence="1 2">
    <name type="scientific">Allacma fusca</name>
    <dbReference type="NCBI Taxonomy" id="39272"/>
    <lineage>
        <taxon>Eukaryota</taxon>
        <taxon>Metazoa</taxon>
        <taxon>Ecdysozoa</taxon>
        <taxon>Arthropoda</taxon>
        <taxon>Hexapoda</taxon>
        <taxon>Collembola</taxon>
        <taxon>Symphypleona</taxon>
        <taxon>Sminthuridae</taxon>
        <taxon>Allacma</taxon>
    </lineage>
</organism>
<accession>A0A8J2KER6</accession>
<comment type="caution">
    <text evidence="1">The sequence shown here is derived from an EMBL/GenBank/DDBJ whole genome shotgun (WGS) entry which is preliminary data.</text>
</comment>
<dbReference type="AlphaFoldDB" id="A0A8J2KER6"/>
<gene>
    <name evidence="1" type="ORF">AFUS01_LOCUS27143</name>
</gene>